<dbReference type="FunFam" id="2.40.30.30:FF:000003">
    <property type="entry name" value="Riboflavin biosynthesis protein"/>
    <property type="match status" value="1"/>
</dbReference>
<keyword evidence="11 15" id="KW-0067">ATP-binding</keyword>
<evidence type="ECO:0000256" key="8">
    <source>
        <dbReference type="ARBA" id="ARBA00022741"/>
    </source>
</evidence>
<dbReference type="CDD" id="cd02064">
    <property type="entry name" value="FAD_synthetase_N"/>
    <property type="match status" value="1"/>
</dbReference>
<evidence type="ECO:0000259" key="16">
    <source>
        <dbReference type="SMART" id="SM00904"/>
    </source>
</evidence>
<keyword evidence="6 15" id="KW-0808">Transferase</keyword>
<dbReference type="AlphaFoldDB" id="A0A1L8R6F0"/>
<dbReference type="OrthoDB" id="9803667at2"/>
<evidence type="ECO:0000256" key="11">
    <source>
        <dbReference type="ARBA" id="ARBA00022840"/>
    </source>
</evidence>
<comment type="catalytic activity">
    <reaction evidence="14 15">
        <text>FMN + ATP + H(+) = FAD + diphosphate</text>
        <dbReference type="Rhea" id="RHEA:17237"/>
        <dbReference type="ChEBI" id="CHEBI:15378"/>
        <dbReference type="ChEBI" id="CHEBI:30616"/>
        <dbReference type="ChEBI" id="CHEBI:33019"/>
        <dbReference type="ChEBI" id="CHEBI:57692"/>
        <dbReference type="ChEBI" id="CHEBI:58210"/>
        <dbReference type="EC" id="2.7.7.2"/>
    </reaction>
</comment>
<dbReference type="InterPro" id="IPR015865">
    <property type="entry name" value="Riboflavin_kinase_bac/euk"/>
</dbReference>
<comment type="pathway">
    <text evidence="2 15">Cofactor biosynthesis; FAD biosynthesis; FAD from FMN: step 1/1.</text>
</comment>
<dbReference type="Gene3D" id="3.40.50.620">
    <property type="entry name" value="HUPs"/>
    <property type="match status" value="1"/>
</dbReference>
<evidence type="ECO:0000256" key="9">
    <source>
        <dbReference type="ARBA" id="ARBA00022777"/>
    </source>
</evidence>
<dbReference type="UniPathway" id="UPA00277">
    <property type="reaction ID" value="UER00407"/>
</dbReference>
<dbReference type="GO" id="GO:0005524">
    <property type="term" value="F:ATP binding"/>
    <property type="evidence" value="ECO:0007669"/>
    <property type="project" value="UniProtKB-UniRule"/>
</dbReference>
<dbReference type="EC" id="2.7.1.26" evidence="15"/>
<dbReference type="GO" id="GO:0009398">
    <property type="term" value="P:FMN biosynthetic process"/>
    <property type="evidence" value="ECO:0007669"/>
    <property type="project" value="UniProtKB-UniRule"/>
</dbReference>
<organism evidence="17 18">
    <name type="scientific">Enterococcus canintestini</name>
    <dbReference type="NCBI Taxonomy" id="317010"/>
    <lineage>
        <taxon>Bacteria</taxon>
        <taxon>Bacillati</taxon>
        <taxon>Bacillota</taxon>
        <taxon>Bacilli</taxon>
        <taxon>Lactobacillales</taxon>
        <taxon>Enterococcaceae</taxon>
        <taxon>Enterococcus</taxon>
    </lineage>
</organism>
<evidence type="ECO:0000256" key="12">
    <source>
        <dbReference type="ARBA" id="ARBA00023268"/>
    </source>
</evidence>
<dbReference type="Proteomes" id="UP000182835">
    <property type="component" value="Unassembled WGS sequence"/>
</dbReference>
<dbReference type="PANTHER" id="PTHR22749:SF6">
    <property type="entry name" value="RIBOFLAVIN KINASE"/>
    <property type="match status" value="1"/>
</dbReference>
<evidence type="ECO:0000256" key="14">
    <source>
        <dbReference type="ARBA" id="ARBA00049494"/>
    </source>
</evidence>
<evidence type="ECO:0000256" key="1">
    <source>
        <dbReference type="ARBA" id="ARBA00002121"/>
    </source>
</evidence>
<evidence type="ECO:0000256" key="15">
    <source>
        <dbReference type="PIRNR" id="PIRNR004491"/>
    </source>
</evidence>
<keyword evidence="5 15" id="KW-0288">FMN</keyword>
<name>A0A1L8R6F0_9ENTE</name>
<evidence type="ECO:0000256" key="6">
    <source>
        <dbReference type="ARBA" id="ARBA00022679"/>
    </source>
</evidence>
<dbReference type="InterPro" id="IPR023465">
    <property type="entry name" value="Riboflavin_kinase_dom_sf"/>
</dbReference>
<protein>
    <recommendedName>
        <fullName evidence="15">Riboflavin biosynthesis protein</fullName>
    </recommendedName>
    <domain>
        <recommendedName>
            <fullName evidence="15">Riboflavin kinase</fullName>
            <ecNumber evidence="15">2.7.1.26</ecNumber>
        </recommendedName>
        <alternativeName>
            <fullName evidence="15">Flavokinase</fullName>
        </alternativeName>
    </domain>
    <domain>
        <recommendedName>
            <fullName evidence="15">FMN adenylyltransferase</fullName>
            <ecNumber evidence="15">2.7.7.2</ecNumber>
        </recommendedName>
        <alternativeName>
            <fullName evidence="15">FAD pyrophosphorylase</fullName>
        </alternativeName>
        <alternativeName>
            <fullName evidence="15">FAD synthase</fullName>
        </alternativeName>
    </domain>
</protein>
<dbReference type="InterPro" id="IPR014729">
    <property type="entry name" value="Rossmann-like_a/b/a_fold"/>
</dbReference>
<evidence type="ECO:0000256" key="4">
    <source>
        <dbReference type="ARBA" id="ARBA00022630"/>
    </source>
</evidence>
<evidence type="ECO:0000256" key="5">
    <source>
        <dbReference type="ARBA" id="ARBA00022643"/>
    </source>
</evidence>
<dbReference type="EC" id="2.7.7.2" evidence="15"/>
<sequence>MKIIQIHHPYTKEQIPSEPVVLVLGFFDGVHRGHQKVILTGKELARQKGIKLAVMTFNQHPSVVFKKQEGENQKYLTSLKQKEYHMAELGVDYLYEIEFTSNFAHLKPQTFVDEYIVGLHAVAAVSGFDYTYGPKDIADVSHLPEYAKGRFEIVTVPKETLAGDKISSTRIRELLDEGNMLEVTKLLGYIYEIEGTVVHGDARGRTLGYPTANIRFKNSVRLPMEGVYVSEIKVADKWYQAMSSIGHNDTFGEGRKLTVEVFILDFNKDIYGETVRVRFNHLIRKQVKFAGADGLVKQLNQDEKDTRNYFNN</sequence>
<dbReference type="GO" id="GO:0006747">
    <property type="term" value="P:FAD biosynthetic process"/>
    <property type="evidence" value="ECO:0007669"/>
    <property type="project" value="UniProtKB-UniRule"/>
</dbReference>
<dbReference type="InterPro" id="IPR015864">
    <property type="entry name" value="FAD_synthase"/>
</dbReference>
<dbReference type="PIRSF" id="PIRSF004491">
    <property type="entry name" value="FAD_Synth"/>
    <property type="match status" value="1"/>
</dbReference>
<keyword evidence="12" id="KW-0511">Multifunctional enzyme</keyword>
<dbReference type="InterPro" id="IPR002606">
    <property type="entry name" value="Riboflavin_kinase_bac"/>
</dbReference>
<evidence type="ECO:0000256" key="7">
    <source>
        <dbReference type="ARBA" id="ARBA00022695"/>
    </source>
</evidence>
<gene>
    <name evidence="17" type="ORF">RU96_GL002378</name>
</gene>
<dbReference type="Gene3D" id="2.40.30.30">
    <property type="entry name" value="Riboflavin kinase-like"/>
    <property type="match status" value="1"/>
</dbReference>
<comment type="similarity">
    <text evidence="15">Belongs to the ribF family.</text>
</comment>
<reference evidence="17 18" key="1">
    <citation type="submission" date="2014-12" db="EMBL/GenBank/DDBJ databases">
        <title>Draft genome sequences of 29 type strains of Enterococci.</title>
        <authorList>
            <person name="Zhong Z."/>
            <person name="Sun Z."/>
            <person name="Liu W."/>
            <person name="Zhang W."/>
            <person name="Zhang H."/>
        </authorList>
    </citation>
    <scope>NUCLEOTIDE SEQUENCE [LARGE SCALE GENOMIC DNA]</scope>
    <source>
        <strain evidence="17 18">DSM 21207</strain>
    </source>
</reference>
<feature type="domain" description="Riboflavin kinase" evidence="16">
    <location>
        <begin position="186"/>
        <end position="311"/>
    </location>
</feature>
<evidence type="ECO:0000256" key="10">
    <source>
        <dbReference type="ARBA" id="ARBA00022827"/>
    </source>
</evidence>
<keyword evidence="10 15" id="KW-0274">FAD</keyword>
<dbReference type="GO" id="GO:0003919">
    <property type="term" value="F:FMN adenylyltransferase activity"/>
    <property type="evidence" value="ECO:0007669"/>
    <property type="project" value="UniProtKB-UniRule"/>
</dbReference>
<dbReference type="PANTHER" id="PTHR22749">
    <property type="entry name" value="RIBOFLAVIN KINASE/FMN ADENYLYLTRANSFERASE"/>
    <property type="match status" value="1"/>
</dbReference>
<evidence type="ECO:0000256" key="2">
    <source>
        <dbReference type="ARBA" id="ARBA00004726"/>
    </source>
</evidence>
<evidence type="ECO:0000313" key="18">
    <source>
        <dbReference type="Proteomes" id="UP000182835"/>
    </source>
</evidence>
<comment type="caution">
    <text evidence="17">The sequence shown here is derived from an EMBL/GenBank/DDBJ whole genome shotgun (WGS) entry which is preliminary data.</text>
</comment>
<dbReference type="FunFam" id="3.40.50.620:FF:000021">
    <property type="entry name" value="Riboflavin biosynthesis protein"/>
    <property type="match status" value="1"/>
</dbReference>
<dbReference type="GO" id="GO:0008531">
    <property type="term" value="F:riboflavin kinase activity"/>
    <property type="evidence" value="ECO:0007669"/>
    <property type="project" value="UniProtKB-UniRule"/>
</dbReference>
<accession>A0A1L8R6F0</accession>
<dbReference type="InterPro" id="IPR023468">
    <property type="entry name" value="Riboflavin_kinase"/>
</dbReference>
<dbReference type="GO" id="GO:0009231">
    <property type="term" value="P:riboflavin biosynthetic process"/>
    <property type="evidence" value="ECO:0007669"/>
    <property type="project" value="InterPro"/>
</dbReference>
<keyword evidence="7 15" id="KW-0548">Nucleotidyltransferase</keyword>
<proteinExistence type="inferred from homology"/>
<dbReference type="Pfam" id="PF01687">
    <property type="entry name" value="Flavokinase"/>
    <property type="match status" value="1"/>
</dbReference>
<keyword evidence="8 15" id="KW-0547">Nucleotide-binding</keyword>
<evidence type="ECO:0000256" key="3">
    <source>
        <dbReference type="ARBA" id="ARBA00005201"/>
    </source>
</evidence>
<dbReference type="SUPFAM" id="SSF52374">
    <property type="entry name" value="Nucleotidylyl transferase"/>
    <property type="match status" value="1"/>
</dbReference>
<evidence type="ECO:0000313" key="17">
    <source>
        <dbReference type="EMBL" id="OJG15327.1"/>
    </source>
</evidence>
<comment type="function">
    <text evidence="1">Catalyzes the phosphorylation of riboflavin to FMN followed by the adenylation of FMN to FAD.</text>
</comment>
<dbReference type="SMART" id="SM00904">
    <property type="entry name" value="Flavokinase"/>
    <property type="match status" value="1"/>
</dbReference>
<comment type="catalytic activity">
    <reaction evidence="13 15">
        <text>riboflavin + ATP = FMN + ADP + H(+)</text>
        <dbReference type="Rhea" id="RHEA:14357"/>
        <dbReference type="ChEBI" id="CHEBI:15378"/>
        <dbReference type="ChEBI" id="CHEBI:30616"/>
        <dbReference type="ChEBI" id="CHEBI:57986"/>
        <dbReference type="ChEBI" id="CHEBI:58210"/>
        <dbReference type="ChEBI" id="CHEBI:456216"/>
        <dbReference type="EC" id="2.7.1.26"/>
    </reaction>
</comment>
<keyword evidence="4 15" id="KW-0285">Flavoprotein</keyword>
<dbReference type="NCBIfam" id="TIGR00083">
    <property type="entry name" value="ribF"/>
    <property type="match status" value="1"/>
</dbReference>
<dbReference type="STRING" id="317010.RU96_GL002378"/>
<comment type="pathway">
    <text evidence="3 15">Cofactor biosynthesis; FMN biosynthesis; FMN from riboflavin (ATP route): step 1/1.</text>
</comment>
<dbReference type="SUPFAM" id="SSF82114">
    <property type="entry name" value="Riboflavin kinase-like"/>
    <property type="match status" value="1"/>
</dbReference>
<dbReference type="Pfam" id="PF06574">
    <property type="entry name" value="FAD_syn"/>
    <property type="match status" value="1"/>
</dbReference>
<keyword evidence="9 15" id="KW-0418">Kinase</keyword>
<dbReference type="RefSeq" id="WP_071864711.1">
    <property type="nucleotide sequence ID" value="NZ_JBHLVQ010000012.1"/>
</dbReference>
<dbReference type="EMBL" id="JXKG01000008">
    <property type="protein sequence ID" value="OJG15327.1"/>
    <property type="molecule type" value="Genomic_DNA"/>
</dbReference>
<evidence type="ECO:0000256" key="13">
    <source>
        <dbReference type="ARBA" id="ARBA00047880"/>
    </source>
</evidence>
<dbReference type="UniPathway" id="UPA00276">
    <property type="reaction ID" value="UER00406"/>
</dbReference>